<dbReference type="SUPFAM" id="SSF53850">
    <property type="entry name" value="Periplasmic binding protein-like II"/>
    <property type="match status" value="1"/>
</dbReference>
<dbReference type="Pfam" id="PF12849">
    <property type="entry name" value="PBP_like_2"/>
    <property type="match status" value="1"/>
</dbReference>
<feature type="chain" id="PRO_5003126712" evidence="2">
    <location>
        <begin position="26"/>
        <end position="357"/>
    </location>
</feature>
<dbReference type="AlphaFoldDB" id="D9QG10"/>
<dbReference type="InterPro" id="IPR050811">
    <property type="entry name" value="Phosphate_ABC_transporter"/>
</dbReference>
<evidence type="ECO:0000313" key="4">
    <source>
        <dbReference type="EMBL" id="ADL02552.1"/>
    </source>
</evidence>
<evidence type="ECO:0000256" key="2">
    <source>
        <dbReference type="SAM" id="SignalP"/>
    </source>
</evidence>
<dbReference type="KEGG" id="bsb:Bresu_3246"/>
<evidence type="ECO:0000313" key="5">
    <source>
        <dbReference type="Proteomes" id="UP000002696"/>
    </source>
</evidence>
<feature type="domain" description="PBP" evidence="3">
    <location>
        <begin position="30"/>
        <end position="317"/>
    </location>
</feature>
<name>D9QG10_BRESC</name>
<dbReference type="Proteomes" id="UP000002696">
    <property type="component" value="Chromosome"/>
</dbReference>
<dbReference type="BioCyc" id="BSUB633149:G1GM8-3261-MONOMER"/>
<keyword evidence="1 2" id="KW-0732">Signal</keyword>
<dbReference type="PANTHER" id="PTHR30570">
    <property type="entry name" value="PERIPLASMIC PHOSPHATE BINDING COMPONENT OF PHOSPHATE ABC TRANSPORTER"/>
    <property type="match status" value="1"/>
</dbReference>
<reference evidence="5" key="1">
    <citation type="journal article" date="2011" name="J. Bacteriol.">
        <title>Genome sequences of eight morphologically diverse alphaproteobacteria.</title>
        <authorList>
            <consortium name="US DOE Joint Genome Institute"/>
            <person name="Brown P.J."/>
            <person name="Kysela D.T."/>
            <person name="Buechlein A."/>
            <person name="Hemmerich C."/>
            <person name="Brun Y.V."/>
        </authorList>
    </citation>
    <scope>NUCLEOTIDE SEQUENCE [LARGE SCALE GENOMIC DNA]</scope>
    <source>
        <strain evidence="5">ATCC 15264 / DSM 4735 / LMG 14903 / NBRC 16000 / CB 81</strain>
    </source>
</reference>
<dbReference type="PROSITE" id="PS51257">
    <property type="entry name" value="PROKAR_LIPOPROTEIN"/>
    <property type="match status" value="1"/>
</dbReference>
<dbReference type="Gene3D" id="3.40.190.10">
    <property type="entry name" value="Periplasmic binding protein-like II"/>
    <property type="match status" value="2"/>
</dbReference>
<dbReference type="InParanoid" id="D9QG10"/>
<feature type="signal peptide" evidence="2">
    <location>
        <begin position="1"/>
        <end position="25"/>
    </location>
</feature>
<dbReference type="EMBL" id="CP002102">
    <property type="protein sequence ID" value="ADL02552.1"/>
    <property type="molecule type" value="Genomic_DNA"/>
</dbReference>
<protein>
    <submittedName>
        <fullName evidence="4">Phosphate ABC transporter, periplasmic phosphate-binding protein PstS</fullName>
    </submittedName>
</protein>
<organism evidence="4 5">
    <name type="scientific">Brevundimonas subvibrioides (strain ATCC 15264 / DSM 4735 / LMG 14903 / NBRC 16000 / CB 81)</name>
    <name type="common">Caulobacter subvibrioides</name>
    <dbReference type="NCBI Taxonomy" id="633149"/>
    <lineage>
        <taxon>Bacteria</taxon>
        <taxon>Pseudomonadati</taxon>
        <taxon>Pseudomonadota</taxon>
        <taxon>Alphaproteobacteria</taxon>
        <taxon>Caulobacterales</taxon>
        <taxon>Caulobacteraceae</taxon>
        <taxon>Brevundimonas</taxon>
    </lineage>
</organism>
<dbReference type="RefSeq" id="WP_013270652.1">
    <property type="nucleotide sequence ID" value="NC_014375.1"/>
</dbReference>
<dbReference type="InterPro" id="IPR024370">
    <property type="entry name" value="PBP_domain"/>
</dbReference>
<evidence type="ECO:0000259" key="3">
    <source>
        <dbReference type="Pfam" id="PF12849"/>
    </source>
</evidence>
<keyword evidence="5" id="KW-1185">Reference proteome</keyword>
<evidence type="ECO:0000256" key="1">
    <source>
        <dbReference type="ARBA" id="ARBA00022729"/>
    </source>
</evidence>
<accession>D9QG10</accession>
<proteinExistence type="predicted"/>
<dbReference type="eggNOG" id="COG0226">
    <property type="taxonomic scope" value="Bacteria"/>
</dbReference>
<gene>
    <name evidence="4" type="ordered locus">Bresu_3246</name>
</gene>
<dbReference type="HOGENOM" id="CLU_026228_0_0_5"/>
<sequence>MPASLPRRLSVAATAVMALSLAACGQGGPRTARDGIWAAGSSTVFPFATRVAENFARNNPDASPPRVESLGTGGGIQAFCQGVGPSTPDIANASRPMKKSEFEKCAENGVTEIVELKIGYDGIVVATSRTGNSFNFELNDLYEGLAKEVPGPNGTFVLNPARTWNQVNSGLPNQRIQVYGPPPTSGTRDAFLELGMTPGAKLVPAAAVVAAQDPDRFEGLAHTVREDGSWIDSGENDNAILQTLTRTPGSLGVFGFSFLEQNLDTVKAETIDGVYPTAEAIANGTYPLARSLFIYVKKAHVGVTPGLQEFLIEFTSEAAVGQGGYLQDRGLVPLPEPELVAQRGIATMLTPMARPEK</sequence>
<dbReference type="STRING" id="633149.Bresu_3246"/>
<dbReference type="PANTHER" id="PTHR30570:SF1">
    <property type="entry name" value="PHOSPHATE-BINDING PROTEIN PSTS"/>
    <property type="match status" value="1"/>
</dbReference>